<dbReference type="EMBL" id="VSRQ01000012">
    <property type="protein sequence ID" value="TYK43187.1"/>
    <property type="molecule type" value="Genomic_DNA"/>
</dbReference>
<gene>
    <name evidence="2" type="ORF">FXF68_38840</name>
</gene>
<accession>A0A5D3F2F0</accession>
<dbReference type="RefSeq" id="WP_148767831.1">
    <property type="nucleotide sequence ID" value="NZ_VSRQ01000012.1"/>
</dbReference>
<feature type="domain" description="DUF5753" evidence="1">
    <location>
        <begin position="60"/>
        <end position="233"/>
    </location>
</feature>
<dbReference type="Pfam" id="PF19054">
    <property type="entry name" value="DUF5753"/>
    <property type="match status" value="1"/>
</dbReference>
<proteinExistence type="predicted"/>
<reference evidence="2 3" key="1">
    <citation type="submission" date="2019-08" db="EMBL/GenBank/DDBJ databases">
        <title>Actinomadura sp. nov. CYP1-5 isolated from mountain soil.</title>
        <authorList>
            <person name="Songsumanus A."/>
            <person name="Kuncharoen N."/>
            <person name="Kudo T."/>
            <person name="Yuki M."/>
            <person name="Igarashi Y."/>
            <person name="Tanasupawat S."/>
        </authorList>
    </citation>
    <scope>NUCLEOTIDE SEQUENCE [LARGE SCALE GENOMIC DNA]</scope>
    <source>
        <strain evidence="2 3">CYP1-5</strain>
    </source>
</reference>
<organism evidence="2 3">
    <name type="scientific">Actinomadura decatromicini</name>
    <dbReference type="NCBI Taxonomy" id="2604572"/>
    <lineage>
        <taxon>Bacteria</taxon>
        <taxon>Bacillati</taxon>
        <taxon>Actinomycetota</taxon>
        <taxon>Actinomycetes</taxon>
        <taxon>Streptosporangiales</taxon>
        <taxon>Thermomonosporaceae</taxon>
        <taxon>Actinomadura</taxon>
    </lineage>
</organism>
<keyword evidence="3" id="KW-1185">Reference proteome</keyword>
<dbReference type="Proteomes" id="UP000323505">
    <property type="component" value="Unassembled WGS sequence"/>
</dbReference>
<protein>
    <recommendedName>
        <fullName evidence="1">DUF5753 domain-containing protein</fullName>
    </recommendedName>
</protein>
<evidence type="ECO:0000313" key="3">
    <source>
        <dbReference type="Proteomes" id="UP000323505"/>
    </source>
</evidence>
<name>A0A5D3F2F0_9ACTN</name>
<sequence length="244" mass="26894">MAKILSCSIGQVSKYESGDKQLGTNECKALDAAWNTGGVFKIWLGYAKLGIDANAPSRLDRYQRRATQHCIYSGNVIPIPLQTEDYARSLLGAGHDAGLIEDIETAVGRRMERQAAILDGQPDLWVVMDEVALRPMGTPQVMADQWARLVEMSKLRHVSIRILPMSATPHTGVDGSYWCFTLPGRRLAAHSGNALGLGRVIDDQTEAAEVATRFQRLAARAWNEDQSREHLDRMGESYGGLAQE</sequence>
<dbReference type="InterPro" id="IPR043917">
    <property type="entry name" value="DUF5753"/>
</dbReference>
<evidence type="ECO:0000313" key="2">
    <source>
        <dbReference type="EMBL" id="TYK43187.1"/>
    </source>
</evidence>
<comment type="caution">
    <text evidence="2">The sequence shown here is derived from an EMBL/GenBank/DDBJ whole genome shotgun (WGS) entry which is preliminary data.</text>
</comment>
<dbReference type="AlphaFoldDB" id="A0A5D3F2F0"/>
<evidence type="ECO:0000259" key="1">
    <source>
        <dbReference type="Pfam" id="PF19054"/>
    </source>
</evidence>